<keyword evidence="1 2" id="KW-0732">Signal</keyword>
<keyword evidence="5" id="KW-1185">Reference proteome</keyword>
<protein>
    <submittedName>
        <fullName evidence="4">PorT family protein</fullName>
    </submittedName>
</protein>
<gene>
    <name evidence="4" type="ORF">I7X13_09570</name>
</gene>
<evidence type="ECO:0000259" key="3">
    <source>
        <dbReference type="Pfam" id="PF13505"/>
    </source>
</evidence>
<name>A0ABS0Q7S0_9BACT</name>
<proteinExistence type="predicted"/>
<accession>A0ABS0Q7S0</accession>
<feature type="chain" id="PRO_5047131577" evidence="2">
    <location>
        <begin position="25"/>
        <end position="422"/>
    </location>
</feature>
<reference evidence="4 5" key="1">
    <citation type="submission" date="2020-12" db="EMBL/GenBank/DDBJ databases">
        <title>Hymenobacter sp.</title>
        <authorList>
            <person name="Kim M.K."/>
        </authorList>
    </citation>
    <scope>NUCLEOTIDE SEQUENCE [LARGE SCALE GENOMIC DNA]</scope>
    <source>
        <strain evidence="4 5">BT442</strain>
    </source>
</reference>
<dbReference type="Pfam" id="PF13505">
    <property type="entry name" value="OMP_b-brl"/>
    <property type="match status" value="1"/>
</dbReference>
<dbReference type="RefSeq" id="WP_198075312.1">
    <property type="nucleotide sequence ID" value="NZ_JAEDAE010000003.1"/>
</dbReference>
<comment type="caution">
    <text evidence="4">The sequence shown here is derived from an EMBL/GenBank/DDBJ whole genome shotgun (WGS) entry which is preliminary data.</text>
</comment>
<feature type="domain" description="Outer membrane protein beta-barrel" evidence="3">
    <location>
        <begin position="215"/>
        <end position="419"/>
    </location>
</feature>
<sequence length="422" mass="45644">MFKQYITLFSFLLLSVVAAHPAQAQRNFRPGYIVRPAGDSLRGEIDVRGQQRMGLLCVFRANAGAATTQYTPTELKAYGLQSGARYEACQLPGGLTTAPGGAALSSSPTTLFMQQLVQGKAKLYSYVDEGGNSRYFFRTTDGPVAEVVQIIQNVTVNDVLVQQKSYPFRQVLSKAFIDCPVVQPMLIKAELKESQLVAIFNRYNSCAPGQTSTVATARQTKVHFGLVAGVQSGTTTLDDEGKVDLKSGTRPVFGAALLLNPASFNERLALRIELLYQKQLYEGQYQRNNGVVTNLSSSRNAQIALQTVRVPLMLRYTLPNGLVRPYAQVGAEVSTLLDSHQALIVETNQKLGGVGTTTTSREIETRNFGFGATGALGVLIPAGPGSLQLEARYNQLDSSSRAANQLSGAQTISFLLGYNLGR</sequence>
<evidence type="ECO:0000256" key="1">
    <source>
        <dbReference type="ARBA" id="ARBA00022729"/>
    </source>
</evidence>
<evidence type="ECO:0000313" key="5">
    <source>
        <dbReference type="Proteomes" id="UP000625631"/>
    </source>
</evidence>
<evidence type="ECO:0000256" key="2">
    <source>
        <dbReference type="SAM" id="SignalP"/>
    </source>
</evidence>
<dbReference type="EMBL" id="JAEDAE010000003">
    <property type="protein sequence ID" value="MBH8558294.1"/>
    <property type="molecule type" value="Genomic_DNA"/>
</dbReference>
<evidence type="ECO:0000313" key="4">
    <source>
        <dbReference type="EMBL" id="MBH8558294.1"/>
    </source>
</evidence>
<feature type="signal peptide" evidence="2">
    <location>
        <begin position="1"/>
        <end position="24"/>
    </location>
</feature>
<dbReference type="InterPro" id="IPR027385">
    <property type="entry name" value="Beta-barrel_OMP"/>
</dbReference>
<dbReference type="Proteomes" id="UP000625631">
    <property type="component" value="Unassembled WGS sequence"/>
</dbReference>
<organism evidence="4 5">
    <name type="scientific">Hymenobacter negativus</name>
    <dbReference type="NCBI Taxonomy" id="2795026"/>
    <lineage>
        <taxon>Bacteria</taxon>
        <taxon>Pseudomonadati</taxon>
        <taxon>Bacteroidota</taxon>
        <taxon>Cytophagia</taxon>
        <taxon>Cytophagales</taxon>
        <taxon>Hymenobacteraceae</taxon>
        <taxon>Hymenobacter</taxon>
    </lineage>
</organism>